<dbReference type="InterPro" id="IPR012839">
    <property type="entry name" value="Organic_radical_activase"/>
</dbReference>
<dbReference type="InterPro" id="IPR001989">
    <property type="entry name" value="Radical_activat_CS"/>
</dbReference>
<evidence type="ECO:0000256" key="6">
    <source>
        <dbReference type="ARBA" id="ARBA00023002"/>
    </source>
</evidence>
<protein>
    <submittedName>
        <fullName evidence="12">Putative [benzylsuccinate synthase]-activating enzyme</fullName>
    </submittedName>
</protein>
<gene>
    <name evidence="12" type="ORF">HMPREF3293_01361</name>
</gene>
<evidence type="ECO:0000256" key="1">
    <source>
        <dbReference type="ARBA" id="ARBA00001966"/>
    </source>
</evidence>
<comment type="similarity">
    <text evidence="2">Belongs to the organic radical-activating enzymes family.</text>
</comment>
<dbReference type="InterPro" id="IPR040074">
    <property type="entry name" value="BssD/PflA/YjjW"/>
</dbReference>
<name>A0A136Q5A6_9FIRM</name>
<dbReference type="InterPro" id="IPR017896">
    <property type="entry name" value="4Fe4S_Fe-S-bd"/>
</dbReference>
<dbReference type="InterPro" id="IPR058240">
    <property type="entry name" value="rSAM_sf"/>
</dbReference>
<keyword evidence="5" id="KW-0479">Metal-binding</keyword>
<dbReference type="Pfam" id="PF13353">
    <property type="entry name" value="Fer4_12"/>
    <property type="match status" value="1"/>
</dbReference>
<evidence type="ECO:0000256" key="5">
    <source>
        <dbReference type="ARBA" id="ARBA00022723"/>
    </source>
</evidence>
<keyword evidence="3" id="KW-0004">4Fe-4S</keyword>
<evidence type="ECO:0000256" key="4">
    <source>
        <dbReference type="ARBA" id="ARBA00022691"/>
    </source>
</evidence>
<dbReference type="Proteomes" id="UP000070366">
    <property type="component" value="Unassembled WGS sequence"/>
</dbReference>
<dbReference type="SFLD" id="SFLDG01066">
    <property type="entry name" value="organic_radical-activating_enz"/>
    <property type="match status" value="1"/>
</dbReference>
<comment type="cofactor">
    <cofactor evidence="1">
        <name>[4Fe-4S] cluster</name>
        <dbReference type="ChEBI" id="CHEBI:49883"/>
    </cofactor>
</comment>
<dbReference type="PROSITE" id="PS51918">
    <property type="entry name" value="RADICAL_SAM"/>
    <property type="match status" value="1"/>
</dbReference>
<comment type="catalytic activity">
    <reaction evidence="9">
        <text>glycyl-[protein] + reduced [flavodoxin] + S-adenosyl-L-methionine = glycin-2-yl radical-[protein] + semiquinone [flavodoxin] + 5'-deoxyadenosine + L-methionine + H(+)</text>
        <dbReference type="Rhea" id="RHEA:61976"/>
        <dbReference type="Rhea" id="RHEA-COMP:10622"/>
        <dbReference type="Rhea" id="RHEA-COMP:14480"/>
        <dbReference type="Rhea" id="RHEA-COMP:15993"/>
        <dbReference type="Rhea" id="RHEA-COMP:15994"/>
        <dbReference type="ChEBI" id="CHEBI:15378"/>
        <dbReference type="ChEBI" id="CHEBI:17319"/>
        <dbReference type="ChEBI" id="CHEBI:29947"/>
        <dbReference type="ChEBI" id="CHEBI:32722"/>
        <dbReference type="ChEBI" id="CHEBI:57618"/>
        <dbReference type="ChEBI" id="CHEBI:57844"/>
        <dbReference type="ChEBI" id="CHEBI:59789"/>
        <dbReference type="ChEBI" id="CHEBI:140311"/>
    </reaction>
</comment>
<feature type="domain" description="Radical SAM core" evidence="11">
    <location>
        <begin position="11"/>
        <end position="290"/>
    </location>
</feature>
<dbReference type="PROSITE" id="PS51379">
    <property type="entry name" value="4FE4S_FER_2"/>
    <property type="match status" value="2"/>
</dbReference>
<keyword evidence="13" id="KW-1185">Reference proteome</keyword>
<dbReference type="SUPFAM" id="SSF54862">
    <property type="entry name" value="4Fe-4S ferredoxins"/>
    <property type="match status" value="1"/>
</dbReference>
<dbReference type="PANTHER" id="PTHR30352">
    <property type="entry name" value="PYRUVATE FORMATE-LYASE-ACTIVATING ENZYME"/>
    <property type="match status" value="1"/>
</dbReference>
<organism evidence="12 13">
    <name type="scientific">Christensenella minuta</name>
    <dbReference type="NCBI Taxonomy" id="626937"/>
    <lineage>
        <taxon>Bacteria</taxon>
        <taxon>Bacillati</taxon>
        <taxon>Bacillota</taxon>
        <taxon>Clostridia</taxon>
        <taxon>Christensenellales</taxon>
        <taxon>Christensenellaceae</taxon>
        <taxon>Christensenella</taxon>
    </lineage>
</organism>
<dbReference type="STRING" id="626937.HMPREF3293_01361"/>
<evidence type="ECO:0000256" key="2">
    <source>
        <dbReference type="ARBA" id="ARBA00009777"/>
    </source>
</evidence>
<feature type="domain" description="4Fe-4S ferredoxin-type" evidence="10">
    <location>
        <begin position="71"/>
        <end position="100"/>
    </location>
</feature>
<proteinExistence type="inferred from homology"/>
<dbReference type="SFLD" id="SFLDG01118">
    <property type="entry name" value="activating_enzymes__group_2"/>
    <property type="match status" value="1"/>
</dbReference>
<dbReference type="EMBL" id="LSZW01000055">
    <property type="protein sequence ID" value="KXK65868.1"/>
    <property type="molecule type" value="Genomic_DNA"/>
</dbReference>
<keyword evidence="6" id="KW-0560">Oxidoreductase</keyword>
<dbReference type="Gene3D" id="3.30.70.20">
    <property type="match status" value="1"/>
</dbReference>
<dbReference type="PANTHER" id="PTHR30352:SF4">
    <property type="entry name" value="PYRUVATE FORMATE-LYASE 2-ACTIVATING ENZYME"/>
    <property type="match status" value="1"/>
</dbReference>
<reference evidence="12 13" key="1">
    <citation type="submission" date="2016-02" db="EMBL/GenBank/DDBJ databases">
        <authorList>
            <person name="Wen L."/>
            <person name="He K."/>
            <person name="Yang H."/>
        </authorList>
    </citation>
    <scope>NUCLEOTIDE SEQUENCE [LARGE SCALE GENOMIC DNA]</scope>
    <source>
        <strain evidence="12 13">DSM 22607</strain>
    </source>
</reference>
<dbReference type="Gene3D" id="3.20.20.70">
    <property type="entry name" value="Aldolase class I"/>
    <property type="match status" value="1"/>
</dbReference>
<dbReference type="SUPFAM" id="SSF102114">
    <property type="entry name" value="Radical SAM enzymes"/>
    <property type="match status" value="1"/>
</dbReference>
<keyword evidence="7" id="KW-0408">Iron</keyword>
<evidence type="ECO:0000313" key="13">
    <source>
        <dbReference type="Proteomes" id="UP000070366"/>
    </source>
</evidence>
<dbReference type="SFLD" id="SFLDS00029">
    <property type="entry name" value="Radical_SAM"/>
    <property type="match status" value="1"/>
</dbReference>
<dbReference type="InterPro" id="IPR034457">
    <property type="entry name" value="Organic_radical-activating"/>
</dbReference>
<feature type="domain" description="4Fe-4S ferredoxin-type" evidence="10">
    <location>
        <begin position="42"/>
        <end position="70"/>
    </location>
</feature>
<dbReference type="PIRSF" id="PIRSF000371">
    <property type="entry name" value="PFL_act_enz"/>
    <property type="match status" value="1"/>
</dbReference>
<evidence type="ECO:0000259" key="11">
    <source>
        <dbReference type="PROSITE" id="PS51918"/>
    </source>
</evidence>
<dbReference type="GO" id="GO:0051539">
    <property type="term" value="F:4 iron, 4 sulfur cluster binding"/>
    <property type="evidence" value="ECO:0007669"/>
    <property type="project" value="UniProtKB-KW"/>
</dbReference>
<dbReference type="PATRIC" id="fig|626937.4.peg.1344"/>
<keyword evidence="8" id="KW-0411">Iron-sulfur</keyword>
<dbReference type="AlphaFoldDB" id="A0A136Q5A6"/>
<evidence type="ECO:0000256" key="7">
    <source>
        <dbReference type="ARBA" id="ARBA00023004"/>
    </source>
</evidence>
<dbReference type="NCBIfam" id="TIGR02494">
    <property type="entry name" value="PFLE_PFLC"/>
    <property type="match status" value="1"/>
</dbReference>
<comment type="caution">
    <text evidence="12">The sequence shown here is derived from an EMBL/GenBank/DDBJ whole genome shotgun (WGS) entry which is preliminary data.</text>
</comment>
<evidence type="ECO:0000256" key="9">
    <source>
        <dbReference type="ARBA" id="ARBA00047365"/>
    </source>
</evidence>
<sequence length="297" mass="32338">MIFGIQRFSVDDGPGIRTTVFLKGCNMSCTWCHNPESLHGGREIMFQEAKCSLCGACAEACPQHAHLVRDGIHVFDRSLCVGCGRCVPACISGALVLSGTETTPAGIVAQTLRDMRYYKASGGGLTISGGEPMCQLPFTLATAKLAAREKIGVAIETNGSAPFSGYFGLIPYTDLFLVDYKLTDEALHLRHTGVSGRPVRETIQKLDEAGAKIVLRCPIIPQLNDNDTHFRAIAALTAGHKNILGFELMPYHNMGLSKARRLNTVMPEFSTPKRETVDSWRNRILAFGGKEWSGAYE</sequence>
<evidence type="ECO:0000259" key="10">
    <source>
        <dbReference type="PROSITE" id="PS51379"/>
    </source>
</evidence>
<dbReference type="GO" id="GO:0046872">
    <property type="term" value="F:metal ion binding"/>
    <property type="evidence" value="ECO:0007669"/>
    <property type="project" value="UniProtKB-KW"/>
</dbReference>
<dbReference type="PROSITE" id="PS01087">
    <property type="entry name" value="RADICAL_ACTIVATING"/>
    <property type="match status" value="1"/>
</dbReference>
<keyword evidence="4" id="KW-0949">S-adenosyl-L-methionine</keyword>
<dbReference type="InterPro" id="IPR013785">
    <property type="entry name" value="Aldolase_TIM"/>
</dbReference>
<dbReference type="InterPro" id="IPR007197">
    <property type="entry name" value="rSAM"/>
</dbReference>
<evidence type="ECO:0000313" key="12">
    <source>
        <dbReference type="EMBL" id="KXK65868.1"/>
    </source>
</evidence>
<evidence type="ECO:0000256" key="3">
    <source>
        <dbReference type="ARBA" id="ARBA00022485"/>
    </source>
</evidence>
<evidence type="ECO:0000256" key="8">
    <source>
        <dbReference type="ARBA" id="ARBA00023014"/>
    </source>
</evidence>
<accession>A0A136Q5A6</accession>
<dbReference type="GO" id="GO:0016491">
    <property type="term" value="F:oxidoreductase activity"/>
    <property type="evidence" value="ECO:0007669"/>
    <property type="project" value="UniProtKB-KW"/>
</dbReference>